<feature type="transmembrane region" description="Helical" evidence="1">
    <location>
        <begin position="98"/>
        <end position="123"/>
    </location>
</feature>
<feature type="transmembrane region" description="Helical" evidence="1">
    <location>
        <begin position="66"/>
        <end position="86"/>
    </location>
</feature>
<dbReference type="Proteomes" id="UP000280298">
    <property type="component" value="Chromosome"/>
</dbReference>
<gene>
    <name evidence="2" type="ORF">EJ357_10775</name>
</gene>
<accession>A0A3Q9EQY8</accession>
<dbReference type="RefSeq" id="WP_126390971.1">
    <property type="nucleotide sequence ID" value="NZ_CP034539.1"/>
</dbReference>
<keyword evidence="1" id="KW-1133">Transmembrane helix</keyword>
<evidence type="ECO:0000313" key="2">
    <source>
        <dbReference type="EMBL" id="AZQ33898.1"/>
    </source>
</evidence>
<dbReference type="OrthoDB" id="4964568at2"/>
<dbReference type="KEGG" id="scya:EJ357_10775"/>
<sequence length="335" mass="34825">MTQTLAPAPETAQQRAVGLSRARRALRAVAIVSCVPYLSLKVAWIAGSRVGIPDGSSLLEHRASIAVANSVTVLMDAGVIVLALVLTRPWGLRVPAWLLALPAWVATGLLAPIMAGFPLQLAVDALGGTADTPVGGGEPFLDAWVFGVVYTGFIVQGLTLGALFVLYARDRWGRLWEGRVWELPVGVIGAAQRAVAVAAAVLALPPLAAHLVWACGGTVGLDESQAADRTSGSHVMEALSAVFLALAVTGGLLLAFRRGRALPVRLPLALAWVGSAALVCWAGWLSLAPLTDVGGGATPLMNLAYAGQMMVGILVACLGVHFLAERSASRKRRTT</sequence>
<proteinExistence type="predicted"/>
<dbReference type="AlphaFoldDB" id="A0A3Q9EQY8"/>
<feature type="transmembrane region" description="Helical" evidence="1">
    <location>
        <begin position="25"/>
        <end position="46"/>
    </location>
</feature>
<evidence type="ECO:0008006" key="4">
    <source>
        <dbReference type="Google" id="ProtNLM"/>
    </source>
</evidence>
<evidence type="ECO:0000313" key="3">
    <source>
        <dbReference type="Proteomes" id="UP000280298"/>
    </source>
</evidence>
<dbReference type="EMBL" id="CP034539">
    <property type="protein sequence ID" value="AZQ33898.1"/>
    <property type="molecule type" value="Genomic_DNA"/>
</dbReference>
<feature type="transmembrane region" description="Helical" evidence="1">
    <location>
        <begin position="238"/>
        <end position="256"/>
    </location>
</feature>
<feature type="transmembrane region" description="Helical" evidence="1">
    <location>
        <begin position="143"/>
        <end position="168"/>
    </location>
</feature>
<reference evidence="2 3" key="1">
    <citation type="journal article" date="2019" name="Int. J. Syst. Evol. Microbiol.">
        <title>Streptomyces cyaneochromogenes sp. nov., a blue pigment-producing actinomycete from manganese-contaminated soil.</title>
        <authorList>
            <person name="Tang X."/>
            <person name="Zhao J."/>
            <person name="Li K."/>
            <person name="Chen Z."/>
            <person name="Sun Y."/>
            <person name="Gao J."/>
        </authorList>
    </citation>
    <scope>NUCLEOTIDE SEQUENCE [LARGE SCALE GENOMIC DNA]</scope>
    <source>
        <strain evidence="2 3">MK-45</strain>
    </source>
</reference>
<keyword evidence="1" id="KW-0472">Membrane</keyword>
<organism evidence="2 3">
    <name type="scientific">Streptomyces cyaneochromogenes</name>
    <dbReference type="NCBI Taxonomy" id="2496836"/>
    <lineage>
        <taxon>Bacteria</taxon>
        <taxon>Bacillati</taxon>
        <taxon>Actinomycetota</taxon>
        <taxon>Actinomycetes</taxon>
        <taxon>Kitasatosporales</taxon>
        <taxon>Streptomycetaceae</taxon>
        <taxon>Streptomyces</taxon>
    </lineage>
</organism>
<keyword evidence="3" id="KW-1185">Reference proteome</keyword>
<name>A0A3Q9EQY8_9ACTN</name>
<keyword evidence="1" id="KW-0812">Transmembrane</keyword>
<feature type="transmembrane region" description="Helical" evidence="1">
    <location>
        <begin position="268"/>
        <end position="291"/>
    </location>
</feature>
<protein>
    <recommendedName>
        <fullName evidence="4">Aromatic ring-opening dioxygenase LigA</fullName>
    </recommendedName>
</protein>
<evidence type="ECO:0000256" key="1">
    <source>
        <dbReference type="SAM" id="Phobius"/>
    </source>
</evidence>
<feature type="transmembrane region" description="Helical" evidence="1">
    <location>
        <begin position="303"/>
        <end position="324"/>
    </location>
</feature>